<comment type="caution">
    <text evidence="1">The sequence shown here is derived from an EMBL/GenBank/DDBJ whole genome shotgun (WGS) entry which is preliminary data.</text>
</comment>
<feature type="non-terminal residue" evidence="1">
    <location>
        <position position="1"/>
    </location>
</feature>
<reference evidence="1" key="1">
    <citation type="journal article" date="2014" name="Front. Microbiol.">
        <title>High frequency of phylogenetically diverse reductive dehalogenase-homologous genes in deep subseafloor sedimentary metagenomes.</title>
        <authorList>
            <person name="Kawai M."/>
            <person name="Futagami T."/>
            <person name="Toyoda A."/>
            <person name="Takaki Y."/>
            <person name="Nishi S."/>
            <person name="Hori S."/>
            <person name="Arai W."/>
            <person name="Tsubouchi T."/>
            <person name="Morono Y."/>
            <person name="Uchiyama I."/>
            <person name="Ito T."/>
            <person name="Fujiyama A."/>
            <person name="Inagaki F."/>
            <person name="Takami H."/>
        </authorList>
    </citation>
    <scope>NUCLEOTIDE SEQUENCE</scope>
    <source>
        <strain evidence="1">Expedition CK06-06</strain>
    </source>
</reference>
<dbReference type="EMBL" id="BARU01028560">
    <property type="protein sequence ID" value="GAH72032.1"/>
    <property type="molecule type" value="Genomic_DNA"/>
</dbReference>
<sequence length="103" mass="11603">ESKKVFPDFPPSVPNALAQTLEMIILVKNEGMNRVQATHTVAEIRGISTQAILDKYCRQLGKRAYEIDELLSNSNILKLKTLLVEKYPYHQATIEAVFNSISV</sequence>
<gene>
    <name evidence="1" type="ORF">S03H2_45567</name>
</gene>
<proteinExistence type="predicted"/>
<organism evidence="1">
    <name type="scientific">marine sediment metagenome</name>
    <dbReference type="NCBI Taxonomy" id="412755"/>
    <lineage>
        <taxon>unclassified sequences</taxon>
        <taxon>metagenomes</taxon>
        <taxon>ecological metagenomes</taxon>
    </lineage>
</organism>
<protein>
    <submittedName>
        <fullName evidence="1">Uncharacterized protein</fullName>
    </submittedName>
</protein>
<accession>X1HRF0</accession>
<evidence type="ECO:0000313" key="1">
    <source>
        <dbReference type="EMBL" id="GAH72032.1"/>
    </source>
</evidence>
<dbReference type="AlphaFoldDB" id="X1HRF0"/>
<name>X1HRF0_9ZZZZ</name>